<gene>
    <name evidence="2" type="ORF">METZ01_LOCUS344611</name>
</gene>
<dbReference type="EMBL" id="UINC01118552">
    <property type="protein sequence ID" value="SVC91757.1"/>
    <property type="molecule type" value="Genomic_DNA"/>
</dbReference>
<dbReference type="GO" id="GO:0005506">
    <property type="term" value="F:iron ion binding"/>
    <property type="evidence" value="ECO:0007669"/>
    <property type="project" value="InterPro"/>
</dbReference>
<dbReference type="GO" id="GO:0006707">
    <property type="term" value="P:cholesterol catabolic process"/>
    <property type="evidence" value="ECO:0007669"/>
    <property type="project" value="TreeGrafter"/>
</dbReference>
<name>A0A382R3H4_9ZZZZ</name>
<dbReference type="GO" id="GO:0020037">
    <property type="term" value="F:heme binding"/>
    <property type="evidence" value="ECO:0007669"/>
    <property type="project" value="InterPro"/>
</dbReference>
<evidence type="ECO:0000313" key="2">
    <source>
        <dbReference type="EMBL" id="SVC91757.1"/>
    </source>
</evidence>
<dbReference type="InterPro" id="IPR002397">
    <property type="entry name" value="Cyt_P450_B"/>
</dbReference>
<dbReference type="SUPFAM" id="SSF48264">
    <property type="entry name" value="Cytochrome P450"/>
    <property type="match status" value="1"/>
</dbReference>
<evidence type="ECO:0000256" key="1">
    <source>
        <dbReference type="ARBA" id="ARBA00010617"/>
    </source>
</evidence>
<proteinExistence type="inferred from homology"/>
<protein>
    <recommendedName>
        <fullName evidence="3">Cytochrome P450</fullName>
    </recommendedName>
</protein>
<dbReference type="PANTHER" id="PTHR46696:SF4">
    <property type="entry name" value="BIOTIN BIOSYNTHESIS CYTOCHROME P450"/>
    <property type="match status" value="1"/>
</dbReference>
<dbReference type="PROSITE" id="PS00086">
    <property type="entry name" value="CYTOCHROME_P450"/>
    <property type="match status" value="1"/>
</dbReference>
<dbReference type="GO" id="GO:0008395">
    <property type="term" value="F:steroid hydroxylase activity"/>
    <property type="evidence" value="ECO:0007669"/>
    <property type="project" value="TreeGrafter"/>
</dbReference>
<dbReference type="Pfam" id="PF00067">
    <property type="entry name" value="p450"/>
    <property type="match status" value="2"/>
</dbReference>
<accession>A0A382R3H4</accession>
<organism evidence="2">
    <name type="scientific">marine metagenome</name>
    <dbReference type="NCBI Taxonomy" id="408172"/>
    <lineage>
        <taxon>unclassified sequences</taxon>
        <taxon>metagenomes</taxon>
        <taxon>ecological metagenomes</taxon>
    </lineage>
</organism>
<dbReference type="PRINTS" id="PR00359">
    <property type="entry name" value="BP450"/>
</dbReference>
<evidence type="ECO:0008006" key="3">
    <source>
        <dbReference type="Google" id="ProtNLM"/>
    </source>
</evidence>
<dbReference type="Gene3D" id="1.10.630.10">
    <property type="entry name" value="Cytochrome P450"/>
    <property type="match status" value="1"/>
</dbReference>
<dbReference type="InterPro" id="IPR001128">
    <property type="entry name" value="Cyt_P450"/>
</dbReference>
<dbReference type="GO" id="GO:0036199">
    <property type="term" value="F:cholest-4-en-3-one 26-monooxygenase activity"/>
    <property type="evidence" value="ECO:0007669"/>
    <property type="project" value="TreeGrafter"/>
</dbReference>
<comment type="similarity">
    <text evidence="1">Belongs to the cytochrome P450 family.</text>
</comment>
<dbReference type="InterPro" id="IPR017972">
    <property type="entry name" value="Cyt_P450_CS"/>
</dbReference>
<dbReference type="InterPro" id="IPR036396">
    <property type="entry name" value="Cyt_P450_sf"/>
</dbReference>
<reference evidence="2" key="1">
    <citation type="submission" date="2018-05" db="EMBL/GenBank/DDBJ databases">
        <authorList>
            <person name="Lanie J.A."/>
            <person name="Ng W.-L."/>
            <person name="Kazmierczak K.M."/>
            <person name="Andrzejewski T.M."/>
            <person name="Davidsen T.M."/>
            <person name="Wayne K.J."/>
            <person name="Tettelin H."/>
            <person name="Glass J.I."/>
            <person name="Rusch D."/>
            <person name="Podicherti R."/>
            <person name="Tsui H.-C.T."/>
            <person name="Winkler M.E."/>
        </authorList>
    </citation>
    <scope>NUCLEOTIDE SEQUENCE</scope>
</reference>
<dbReference type="AlphaFoldDB" id="A0A382R3H4"/>
<feature type="non-terminal residue" evidence="2">
    <location>
        <position position="1"/>
    </location>
</feature>
<dbReference type="PANTHER" id="PTHR46696">
    <property type="entry name" value="P450, PUTATIVE (EUROFUNG)-RELATED"/>
    <property type="match status" value="1"/>
</dbReference>
<sequence length="234" mass="26558">ARKAMKDYLLQQIDNRRATLAEHNLPPETTDPTVVGTLLPDDVITGILLAEVDGRKLGDDERLVMLNQLLVGGNETTTSLLTNLFWRLLEKPELYQQVRDDPSLDVIAIEESLRMDSPVLGLYRTNTEETVFDGVMIPERSKVMATFGAANRDPDIFEEPDTFRLDRDPDELRKHVAFGLGHHFCPGAQLSRLEAKIALRAVVERFPKLRLDGEPQRIEAFLLWGKRTLPVCWD</sequence>
<dbReference type="PRINTS" id="PR00385">
    <property type="entry name" value="P450"/>
</dbReference>